<keyword evidence="2" id="KW-1185">Reference proteome</keyword>
<gene>
    <name evidence="1" type="ORF">KIN20_025379</name>
</gene>
<proteinExistence type="predicted"/>
<evidence type="ECO:0000313" key="1">
    <source>
        <dbReference type="EMBL" id="KAJ1365150.1"/>
    </source>
</evidence>
<organism evidence="1 2">
    <name type="scientific">Parelaphostrongylus tenuis</name>
    <name type="common">Meningeal worm</name>
    <dbReference type="NCBI Taxonomy" id="148309"/>
    <lineage>
        <taxon>Eukaryota</taxon>
        <taxon>Metazoa</taxon>
        <taxon>Ecdysozoa</taxon>
        <taxon>Nematoda</taxon>
        <taxon>Chromadorea</taxon>
        <taxon>Rhabditida</taxon>
        <taxon>Rhabditina</taxon>
        <taxon>Rhabditomorpha</taxon>
        <taxon>Strongyloidea</taxon>
        <taxon>Metastrongylidae</taxon>
        <taxon>Parelaphostrongylus</taxon>
    </lineage>
</organism>
<accession>A0AAD5MV48</accession>
<evidence type="ECO:0000313" key="2">
    <source>
        <dbReference type="Proteomes" id="UP001196413"/>
    </source>
</evidence>
<protein>
    <submittedName>
        <fullName evidence="1">Uncharacterized protein</fullName>
    </submittedName>
</protein>
<reference evidence="1" key="1">
    <citation type="submission" date="2021-06" db="EMBL/GenBank/DDBJ databases">
        <title>Parelaphostrongylus tenuis whole genome reference sequence.</title>
        <authorList>
            <person name="Garwood T.J."/>
            <person name="Larsen P.A."/>
            <person name="Fountain-Jones N.M."/>
            <person name="Garbe J.R."/>
            <person name="Macchietto M.G."/>
            <person name="Kania S.A."/>
            <person name="Gerhold R.W."/>
            <person name="Richards J.E."/>
            <person name="Wolf T.M."/>
        </authorList>
    </citation>
    <scope>NUCLEOTIDE SEQUENCE</scope>
    <source>
        <strain evidence="1">MNPRO001-30</strain>
        <tissue evidence="1">Meninges</tissue>
    </source>
</reference>
<dbReference type="Proteomes" id="UP001196413">
    <property type="component" value="Unassembled WGS sequence"/>
</dbReference>
<dbReference type="EMBL" id="JAHQIW010005186">
    <property type="protein sequence ID" value="KAJ1365150.1"/>
    <property type="molecule type" value="Genomic_DNA"/>
</dbReference>
<comment type="caution">
    <text evidence="1">The sequence shown here is derived from an EMBL/GenBank/DDBJ whole genome shotgun (WGS) entry which is preliminary data.</text>
</comment>
<dbReference type="AlphaFoldDB" id="A0AAD5MV48"/>
<sequence>MHPDDPVLHMLYPPREFNMMKWLGSRAGHGGENDLKDFGVIKYMDRKYQRIAADELHKKGTKTAHVVKIKSKRVLLSRNVYRTVKGFNETEGFKKRPRKCRRTTPTILDNIQKIAAEFNKLRGMRKMAREV</sequence>
<name>A0AAD5MV48_PARTN</name>